<feature type="transmembrane region" description="Helical" evidence="6">
    <location>
        <begin position="319"/>
        <end position="352"/>
    </location>
</feature>
<evidence type="ECO:0000256" key="3">
    <source>
        <dbReference type="ARBA" id="ARBA00022692"/>
    </source>
</evidence>
<evidence type="ECO:0000256" key="4">
    <source>
        <dbReference type="ARBA" id="ARBA00022989"/>
    </source>
</evidence>
<feature type="transmembrane region" description="Helical" evidence="6">
    <location>
        <begin position="251"/>
        <end position="271"/>
    </location>
</feature>
<evidence type="ECO:0000313" key="8">
    <source>
        <dbReference type="Proteomes" id="UP000278398"/>
    </source>
</evidence>
<comment type="subcellular location">
    <subcellularLocation>
        <location evidence="1">Membrane</location>
        <topology evidence="1">Multi-pass membrane protein</topology>
    </subcellularLocation>
</comment>
<dbReference type="PANTHER" id="PTHR21716:SF62">
    <property type="entry name" value="TRANSPORT PROTEIN YDBI-RELATED"/>
    <property type="match status" value="1"/>
</dbReference>
<keyword evidence="4 6" id="KW-1133">Transmembrane helix</keyword>
<name>A0A3S0A9T7_9HYPH</name>
<accession>A0A3S0A9T7</accession>
<dbReference type="GO" id="GO:0055085">
    <property type="term" value="P:transmembrane transport"/>
    <property type="evidence" value="ECO:0007669"/>
    <property type="project" value="TreeGrafter"/>
</dbReference>
<dbReference type="Proteomes" id="UP000278398">
    <property type="component" value="Unassembled WGS sequence"/>
</dbReference>
<feature type="transmembrane region" description="Helical" evidence="6">
    <location>
        <begin position="39"/>
        <end position="67"/>
    </location>
</feature>
<reference evidence="7 8" key="1">
    <citation type="submission" date="2018-12" db="EMBL/GenBank/DDBJ databases">
        <title>Mesorhizobium carbonis sp. nov., isolated from coal mine water.</title>
        <authorList>
            <person name="Xin W."/>
            <person name="Xu Z."/>
            <person name="Xiang F."/>
            <person name="Zhang J."/>
            <person name="Xi L."/>
            <person name="Liu J."/>
        </authorList>
    </citation>
    <scope>NUCLEOTIDE SEQUENCE [LARGE SCALE GENOMIC DNA]</scope>
    <source>
        <strain evidence="7 8">B2.3</strain>
    </source>
</reference>
<feature type="transmembrane region" description="Helical" evidence="6">
    <location>
        <begin position="87"/>
        <end position="112"/>
    </location>
</feature>
<evidence type="ECO:0000256" key="5">
    <source>
        <dbReference type="ARBA" id="ARBA00023136"/>
    </source>
</evidence>
<keyword evidence="8" id="KW-1185">Reference proteome</keyword>
<dbReference type="EMBL" id="RWKW01000030">
    <property type="protein sequence ID" value="RST86872.1"/>
    <property type="molecule type" value="Genomic_DNA"/>
</dbReference>
<keyword evidence="5 6" id="KW-0472">Membrane</keyword>
<feature type="transmembrane region" description="Helical" evidence="6">
    <location>
        <begin position="223"/>
        <end position="244"/>
    </location>
</feature>
<evidence type="ECO:0000313" key="7">
    <source>
        <dbReference type="EMBL" id="RST86872.1"/>
    </source>
</evidence>
<organism evidence="7 8">
    <name type="scientific">Aquibium carbonis</name>
    <dbReference type="NCBI Taxonomy" id="2495581"/>
    <lineage>
        <taxon>Bacteria</taxon>
        <taxon>Pseudomonadati</taxon>
        <taxon>Pseudomonadota</taxon>
        <taxon>Alphaproteobacteria</taxon>
        <taxon>Hyphomicrobiales</taxon>
        <taxon>Phyllobacteriaceae</taxon>
        <taxon>Aquibium</taxon>
    </lineage>
</organism>
<dbReference type="AlphaFoldDB" id="A0A3S0A9T7"/>
<dbReference type="OrthoDB" id="5761230at2"/>
<gene>
    <name evidence="7" type="ORF">EJC49_08100</name>
</gene>
<feature type="transmembrane region" description="Helical" evidence="6">
    <location>
        <begin position="166"/>
        <end position="189"/>
    </location>
</feature>
<evidence type="ECO:0000256" key="6">
    <source>
        <dbReference type="SAM" id="Phobius"/>
    </source>
</evidence>
<evidence type="ECO:0000256" key="1">
    <source>
        <dbReference type="ARBA" id="ARBA00004141"/>
    </source>
</evidence>
<comment type="caution">
    <text evidence="7">The sequence shown here is derived from an EMBL/GenBank/DDBJ whole genome shotgun (WGS) entry which is preliminary data.</text>
</comment>
<dbReference type="Pfam" id="PF01594">
    <property type="entry name" value="AI-2E_transport"/>
    <property type="match status" value="1"/>
</dbReference>
<protein>
    <submittedName>
        <fullName evidence="7">AI-2E family transporter</fullName>
    </submittedName>
</protein>
<dbReference type="GO" id="GO:0016020">
    <property type="term" value="C:membrane"/>
    <property type="evidence" value="ECO:0007669"/>
    <property type="project" value="UniProtKB-SubCell"/>
</dbReference>
<dbReference type="InterPro" id="IPR002549">
    <property type="entry name" value="AI-2E-like"/>
</dbReference>
<evidence type="ECO:0000256" key="2">
    <source>
        <dbReference type="ARBA" id="ARBA00009773"/>
    </source>
</evidence>
<comment type="similarity">
    <text evidence="2">Belongs to the autoinducer-2 exporter (AI-2E) (TC 2.A.86) family.</text>
</comment>
<dbReference type="PANTHER" id="PTHR21716">
    <property type="entry name" value="TRANSMEMBRANE PROTEIN"/>
    <property type="match status" value="1"/>
</dbReference>
<feature type="transmembrane region" description="Helical" evidence="6">
    <location>
        <begin position="277"/>
        <end position="298"/>
    </location>
</feature>
<keyword evidence="3 6" id="KW-0812">Transmembrane</keyword>
<proteinExistence type="inferred from homology"/>
<sequence length="366" mass="38426">MRSARGTPLIGRRCAVADEDPNGGENDMMGEERRIRTDTILLTAGLLLIAYLIGEVLLLVFAAVLIAVGLDGLARTAAARLPVSRGWALVGAVLGIIAVFAASVGMTATGLFRQFREVGERVVDFAKQAQDWLSELGVMSLVEEMNSDGSSIVGAAGNMAGHLMTFGMTAVGALTSIIILIVLTLFLAADPALYRGGAVRLVPPARRAVVEETLSAIAHALRWWFFGQLASMALLGITVGLGLFLLGIDLWFALAVLTALLTFIPFIGPLIATVPIVAVGFVEGTQTGLIVLAGYIIIQNIEGNVLVPMIQQKAVNLAPALLISVQVLLSLVFGVAGLILAAPLTIVAMVAVQKLWVEHTLGETTA</sequence>